<evidence type="ECO:0000313" key="8">
    <source>
        <dbReference type="Proteomes" id="UP000253961"/>
    </source>
</evidence>
<comment type="caution">
    <text evidence="7">The sequence shown here is derived from an EMBL/GenBank/DDBJ whole genome shotgun (WGS) entry which is preliminary data.</text>
</comment>
<dbReference type="GO" id="GO:0006352">
    <property type="term" value="P:DNA-templated transcription initiation"/>
    <property type="evidence" value="ECO:0007669"/>
    <property type="project" value="InterPro"/>
</dbReference>
<dbReference type="InterPro" id="IPR039425">
    <property type="entry name" value="RNA_pol_sigma-70-like"/>
</dbReference>
<dbReference type="PANTHER" id="PTHR43133">
    <property type="entry name" value="RNA POLYMERASE ECF-TYPE SIGMA FACTO"/>
    <property type="match status" value="1"/>
</dbReference>
<dbReference type="Proteomes" id="UP000253961">
    <property type="component" value="Unassembled WGS sequence"/>
</dbReference>
<dbReference type="NCBIfam" id="TIGR02937">
    <property type="entry name" value="sigma70-ECF"/>
    <property type="match status" value="1"/>
</dbReference>
<evidence type="ECO:0000259" key="5">
    <source>
        <dbReference type="Pfam" id="PF04542"/>
    </source>
</evidence>
<evidence type="ECO:0000313" key="7">
    <source>
        <dbReference type="EMBL" id="RDC56539.1"/>
    </source>
</evidence>
<dbReference type="OrthoDB" id="663247at2"/>
<dbReference type="EMBL" id="QPKV01000004">
    <property type="protein sequence ID" value="RDC56539.1"/>
    <property type="molecule type" value="Genomic_DNA"/>
</dbReference>
<evidence type="ECO:0000259" key="6">
    <source>
        <dbReference type="Pfam" id="PF08281"/>
    </source>
</evidence>
<feature type="domain" description="RNA polymerase sigma factor 70 region 4 type 2" evidence="6">
    <location>
        <begin position="121"/>
        <end position="167"/>
    </location>
</feature>
<feature type="domain" description="RNA polymerase sigma-70 region 2" evidence="5">
    <location>
        <begin position="25"/>
        <end position="89"/>
    </location>
</feature>
<dbReference type="Pfam" id="PF04542">
    <property type="entry name" value="Sigma70_r2"/>
    <property type="match status" value="1"/>
</dbReference>
<dbReference type="GO" id="GO:0003677">
    <property type="term" value="F:DNA binding"/>
    <property type="evidence" value="ECO:0007669"/>
    <property type="project" value="InterPro"/>
</dbReference>
<dbReference type="InterPro" id="IPR007627">
    <property type="entry name" value="RNA_pol_sigma70_r2"/>
</dbReference>
<dbReference type="SUPFAM" id="SSF88659">
    <property type="entry name" value="Sigma3 and sigma4 domains of RNA polymerase sigma factors"/>
    <property type="match status" value="1"/>
</dbReference>
<dbReference type="Pfam" id="PF08281">
    <property type="entry name" value="Sigma70_r4_2"/>
    <property type="match status" value="1"/>
</dbReference>
<evidence type="ECO:0000256" key="2">
    <source>
        <dbReference type="ARBA" id="ARBA00023015"/>
    </source>
</evidence>
<keyword evidence="3" id="KW-0731">Sigma factor</keyword>
<name>A0A369Q0T8_9SPHI</name>
<dbReference type="AlphaFoldDB" id="A0A369Q0T8"/>
<dbReference type="InterPro" id="IPR013325">
    <property type="entry name" value="RNA_pol_sigma_r2"/>
</dbReference>
<dbReference type="NCBIfam" id="TIGR02985">
    <property type="entry name" value="Sig70_bacteroi1"/>
    <property type="match status" value="1"/>
</dbReference>
<dbReference type="SUPFAM" id="SSF88946">
    <property type="entry name" value="Sigma2 domain of RNA polymerase sigma factors"/>
    <property type="match status" value="1"/>
</dbReference>
<dbReference type="InterPro" id="IPR013324">
    <property type="entry name" value="RNA_pol_sigma_r3/r4-like"/>
</dbReference>
<dbReference type="InterPro" id="IPR036388">
    <property type="entry name" value="WH-like_DNA-bd_sf"/>
</dbReference>
<keyword evidence="4" id="KW-0804">Transcription</keyword>
<accession>A0A369Q0T8</accession>
<comment type="similarity">
    <text evidence="1">Belongs to the sigma-70 factor family. ECF subfamily.</text>
</comment>
<proteinExistence type="inferred from homology"/>
<keyword evidence="2" id="KW-0805">Transcription regulation</keyword>
<sequence>MQLYKDDTQAATALHAGEMRALEYFYNSYKPLLFGFLLPYCKECALADELIQDTFLRFWDSRKKIDPDRNVKNLLFTIAKNLALDQLKRIRLEQHHAEEAGLEILRDNSTMEGVIYSDYQRCLVEVINKMPERHRQVFSLSRNHHLSNAEISTELSISVKTVEKHMTGTLKAIRSFLKQHDILIFLMALLGITLQF</sequence>
<dbReference type="RefSeq" id="WP_115403258.1">
    <property type="nucleotide sequence ID" value="NZ_QPKV01000004.1"/>
</dbReference>
<protein>
    <submittedName>
        <fullName evidence="7">RNA polymerase sigma-70 factor</fullName>
    </submittedName>
</protein>
<dbReference type="GO" id="GO:0016987">
    <property type="term" value="F:sigma factor activity"/>
    <property type="evidence" value="ECO:0007669"/>
    <property type="project" value="UniProtKB-KW"/>
</dbReference>
<dbReference type="Gene3D" id="1.10.1740.10">
    <property type="match status" value="1"/>
</dbReference>
<keyword evidence="8" id="KW-1185">Reference proteome</keyword>
<reference evidence="7 8" key="1">
    <citation type="submission" date="2018-07" db="EMBL/GenBank/DDBJ databases">
        <title>Pedobacter sp. nov., isolated from soil.</title>
        <authorList>
            <person name="Zhou L.Y."/>
            <person name="Du Z.J."/>
        </authorList>
    </citation>
    <scope>NUCLEOTIDE SEQUENCE [LARGE SCALE GENOMIC DNA]</scope>
    <source>
        <strain evidence="7 8">JDX94</strain>
    </source>
</reference>
<dbReference type="Gene3D" id="1.10.10.10">
    <property type="entry name" value="Winged helix-like DNA-binding domain superfamily/Winged helix DNA-binding domain"/>
    <property type="match status" value="1"/>
</dbReference>
<evidence type="ECO:0000256" key="4">
    <source>
        <dbReference type="ARBA" id="ARBA00023163"/>
    </source>
</evidence>
<dbReference type="InterPro" id="IPR014284">
    <property type="entry name" value="RNA_pol_sigma-70_dom"/>
</dbReference>
<dbReference type="InterPro" id="IPR013249">
    <property type="entry name" value="RNA_pol_sigma70_r4_t2"/>
</dbReference>
<dbReference type="PANTHER" id="PTHR43133:SF46">
    <property type="entry name" value="RNA POLYMERASE SIGMA-70 FACTOR ECF SUBFAMILY"/>
    <property type="match status" value="1"/>
</dbReference>
<gene>
    <name evidence="7" type="ORF">DU508_13225</name>
</gene>
<organism evidence="7 8">
    <name type="scientific">Pedobacter chinensis</name>
    <dbReference type="NCBI Taxonomy" id="2282421"/>
    <lineage>
        <taxon>Bacteria</taxon>
        <taxon>Pseudomonadati</taxon>
        <taxon>Bacteroidota</taxon>
        <taxon>Sphingobacteriia</taxon>
        <taxon>Sphingobacteriales</taxon>
        <taxon>Sphingobacteriaceae</taxon>
        <taxon>Pedobacter</taxon>
    </lineage>
</organism>
<evidence type="ECO:0000256" key="1">
    <source>
        <dbReference type="ARBA" id="ARBA00010641"/>
    </source>
</evidence>
<evidence type="ECO:0000256" key="3">
    <source>
        <dbReference type="ARBA" id="ARBA00023082"/>
    </source>
</evidence>
<dbReference type="InterPro" id="IPR014327">
    <property type="entry name" value="RNA_pol_sigma70_bacteroid"/>
</dbReference>